<dbReference type="PANTHER" id="PTHR12811">
    <property type="entry name" value="VACUOLAR PROTEIN SORTING VPS16"/>
    <property type="match status" value="1"/>
</dbReference>
<proteinExistence type="inferred from homology"/>
<dbReference type="Gene3D" id="1.10.150.780">
    <property type="entry name" value="Vps16, C-terminal region"/>
    <property type="match status" value="1"/>
</dbReference>
<dbReference type="InterPro" id="IPR006925">
    <property type="entry name" value="Vps16_C"/>
</dbReference>
<dbReference type="GeneID" id="106161529"/>
<dbReference type="FunCoup" id="A0A1S3I6Y6">
    <property type="interactions" value="3294"/>
</dbReference>
<gene>
    <name evidence="8" type="primary">LOC106161529</name>
</gene>
<dbReference type="Proteomes" id="UP000085678">
    <property type="component" value="Unplaced"/>
</dbReference>
<dbReference type="GO" id="GO:0030897">
    <property type="term" value="C:HOPS complex"/>
    <property type="evidence" value="ECO:0007669"/>
    <property type="project" value="UniProtKB-UniRule"/>
</dbReference>
<dbReference type="PIRSF" id="PIRSF007949">
    <property type="entry name" value="VPS16"/>
    <property type="match status" value="1"/>
</dbReference>
<organism evidence="7 8">
    <name type="scientific">Lingula anatina</name>
    <name type="common">Brachiopod</name>
    <name type="synonym">Lingula unguis</name>
    <dbReference type="NCBI Taxonomy" id="7574"/>
    <lineage>
        <taxon>Eukaryota</taxon>
        <taxon>Metazoa</taxon>
        <taxon>Spiralia</taxon>
        <taxon>Lophotrochozoa</taxon>
        <taxon>Brachiopoda</taxon>
        <taxon>Linguliformea</taxon>
        <taxon>Lingulata</taxon>
        <taxon>Lingulida</taxon>
        <taxon>Linguloidea</taxon>
        <taxon>Lingulidae</taxon>
        <taxon>Lingula</taxon>
    </lineage>
</organism>
<dbReference type="GO" id="GO:0042144">
    <property type="term" value="P:vacuole fusion, non-autophagic"/>
    <property type="evidence" value="ECO:0007669"/>
    <property type="project" value="TreeGrafter"/>
</dbReference>
<keyword evidence="4" id="KW-0653">Protein transport</keyword>
<keyword evidence="4" id="KW-0472">Membrane</keyword>
<dbReference type="InParanoid" id="A0A1S3I6Y6"/>
<accession>A0A1S3I6Y6</accession>
<protein>
    <recommendedName>
        <fullName evidence="2 4">Vacuolar protein sorting-associated protein 16 homolog</fullName>
    </recommendedName>
</protein>
<dbReference type="AlphaFoldDB" id="A0A1S3I6Y6"/>
<feature type="domain" description="Vps16 N-terminal" evidence="6">
    <location>
        <begin position="5"/>
        <end position="413"/>
    </location>
</feature>
<dbReference type="InterPro" id="IPR038132">
    <property type="entry name" value="Vps16_C_sf"/>
</dbReference>
<dbReference type="InterPro" id="IPR016534">
    <property type="entry name" value="VPS16"/>
</dbReference>
<comment type="subcellular location">
    <subcellularLocation>
        <location evidence="4">Late endosome membrane</location>
        <topology evidence="4">Peripheral membrane protein</topology>
        <orientation evidence="4">Cytoplasmic side</orientation>
    </subcellularLocation>
    <subcellularLocation>
        <location evidence="4">Lysosome membrane</location>
        <topology evidence="4">Peripheral membrane protein</topology>
        <orientation evidence="4">Cytoplasmic side</orientation>
    </subcellularLocation>
    <text evidence="4">Cytoplasmic, peripheral membrane protein associated with late endosomes/lysosomes.</text>
</comment>
<comment type="similarity">
    <text evidence="1 4">Belongs to the VPS16 family.</text>
</comment>
<dbReference type="RefSeq" id="XP_013393973.1">
    <property type="nucleotide sequence ID" value="XM_013538519.2"/>
</dbReference>
<name>A0A1S3I6Y6_LINAN</name>
<dbReference type="OrthoDB" id="1792at2759"/>
<keyword evidence="7" id="KW-1185">Reference proteome</keyword>
<dbReference type="STRING" id="7574.A0A1S3I6Y6"/>
<evidence type="ECO:0000259" key="5">
    <source>
        <dbReference type="Pfam" id="PF04840"/>
    </source>
</evidence>
<dbReference type="GO" id="GO:0003779">
    <property type="term" value="F:actin binding"/>
    <property type="evidence" value="ECO:0007669"/>
    <property type="project" value="TreeGrafter"/>
</dbReference>
<comment type="function">
    <text evidence="4">Plays a role in vesicle-mediated protein trafficking to lysosomal compartments including the endocytic membrane transport and autophagic pathways. Believed to act as a core component of the putative HOPS and CORVET endosomal tethering complexes.</text>
</comment>
<dbReference type="Pfam" id="PF04840">
    <property type="entry name" value="Vps16_C"/>
    <property type="match status" value="1"/>
</dbReference>
<keyword evidence="4" id="KW-0967">Endosome</keyword>
<keyword evidence="4" id="KW-0813">Transport</keyword>
<feature type="domain" description="Vps16 C-terminal" evidence="5">
    <location>
        <begin position="511"/>
        <end position="818"/>
    </location>
</feature>
<dbReference type="GO" id="GO:0005765">
    <property type="term" value="C:lysosomal membrane"/>
    <property type="evidence" value="ECO:0007669"/>
    <property type="project" value="UniProtKB-SubCell"/>
</dbReference>
<dbReference type="InterPro" id="IPR006926">
    <property type="entry name" value="Vps16_N"/>
</dbReference>
<dbReference type="KEGG" id="lak:106161529"/>
<dbReference type="GO" id="GO:0033263">
    <property type="term" value="C:CORVET complex"/>
    <property type="evidence" value="ECO:0007669"/>
    <property type="project" value="UniProtKB-UniRule"/>
</dbReference>
<evidence type="ECO:0000256" key="1">
    <source>
        <dbReference type="ARBA" id="ARBA00009250"/>
    </source>
</evidence>
<sequence>MALATADWNPLGEVFYRKTELYQMEWMQDLYKYNVATAPYGGPIALIQDESKLVAKVQGNIKPTVYIYSAAGREITRFTWNSGHVIQLGWSNTEDLLCVQDDGGVLVYDIFGNFKRTFSLGTEVKDTKVLEVKIFQTANTTGIAVLTSTYRIFVCNNIEDPRVRRLAEVPGLQAPPSSWAIINQDRQTRALVAKENELFLLDHGGQYQQQTVDVSIPVESFIEMSVSFNNKYLALFTNTGLLWIGSADLQKVYCEFNTKSAVRPTQLCWCGTGSIVSYWAELNLLLMVGPSKDWVKYSYDTPVTLVQEIDGLRIIGNDTHEFLQRVPPVVEEIFKIGSMAPGAMLYEASREFGKGSQRADEYIRMIKDKLDLAVEQCIEGAGYEYEPKSQKALLRAASFGKCFLTDVRPETFVNMCQMLRVLNAVRDYTVGLPLTYTQLQSLTLPVLIDRLVVRRHYPLAVRICQYLKIPEADGASRIMAHWACYKVEQTGVEDEAIARSISQKLGDTPGVSYSEIANKALDVGRPELATRLLDYEPRAAEQVPLLMKMKKEQLALSKAIESGDTDLMYMVILNLKEKMSLGDFYMTIRNMPVAHALYLQYCRQENLKNLQDLYYQEDNFQEEGDCRVKECYTEERLESRIDCLMAAMECYNKARNEWAAKVTEEQVKLLKYQRKMEEELNKPYLNLSLHRTMYQLVKENNHKLAETLKKEFKVPDRRFWWLKIRALAEAGDWMELDRFSKTKKSPIGYEPFIEVCMENHNRFEATKYLTRVAPENKVKCHVRVGQLKEAAEIAFQQRNEEELNFVLSKCGPMHKDVVTQITGMKSQLGAKR</sequence>
<reference evidence="8" key="1">
    <citation type="submission" date="2025-08" db="UniProtKB">
        <authorList>
            <consortium name="RefSeq"/>
        </authorList>
    </citation>
    <scope>IDENTIFICATION</scope>
    <source>
        <tissue evidence="8">Gonads</tissue>
    </source>
</reference>
<dbReference type="GO" id="GO:0031902">
    <property type="term" value="C:late endosome membrane"/>
    <property type="evidence" value="ECO:0007669"/>
    <property type="project" value="UniProtKB-SubCell"/>
</dbReference>
<dbReference type="Pfam" id="PF04841">
    <property type="entry name" value="Vps16_N"/>
    <property type="match status" value="1"/>
</dbReference>
<comment type="subunit">
    <text evidence="3">Core component of at least two putative endosomal tethering complexes, the homotypic fusion and vacuole protein sorting (HOPS) complex and the class C core vacuole/endosome tethering (CORVET) complex. Their common core is composed of the class C Vps proteins VPS11, VPS16, VPS18 and VPS33A, which in HOPS further associates with VPS39 and VPS41 and in CORVET with VPS8 and TGFBRAP1. Interacts with RAB5C. Interacts with STX17, MON1B. Associates with adapter protein complex 3 (AP-3) and clathrin:AP-3 complexes.</text>
</comment>
<dbReference type="FunFam" id="1.10.150.780:FF:000001">
    <property type="entry name" value="Vacuolar protein sorting-associated protein 16 homolog"/>
    <property type="match status" value="1"/>
</dbReference>
<dbReference type="GO" id="GO:0016197">
    <property type="term" value="P:endosomal transport"/>
    <property type="evidence" value="ECO:0007669"/>
    <property type="project" value="TreeGrafter"/>
</dbReference>
<dbReference type="PANTHER" id="PTHR12811:SF0">
    <property type="entry name" value="VACUOLAR PROTEIN SORTING-ASSOCIATED PROTEIN 16 HOMOLOG"/>
    <property type="match status" value="1"/>
</dbReference>
<evidence type="ECO:0000259" key="6">
    <source>
        <dbReference type="Pfam" id="PF04841"/>
    </source>
</evidence>
<keyword evidence="4" id="KW-0458">Lysosome</keyword>
<evidence type="ECO:0000256" key="3">
    <source>
        <dbReference type="ARBA" id="ARBA00061859"/>
    </source>
</evidence>
<dbReference type="GO" id="GO:0006886">
    <property type="term" value="P:intracellular protein transport"/>
    <property type="evidence" value="ECO:0007669"/>
    <property type="project" value="InterPro"/>
</dbReference>
<evidence type="ECO:0000313" key="7">
    <source>
        <dbReference type="Proteomes" id="UP000085678"/>
    </source>
</evidence>
<evidence type="ECO:0000256" key="4">
    <source>
        <dbReference type="PIRNR" id="PIRNR007949"/>
    </source>
</evidence>
<evidence type="ECO:0000256" key="2">
    <source>
        <dbReference type="ARBA" id="ARBA00017947"/>
    </source>
</evidence>
<evidence type="ECO:0000313" key="8">
    <source>
        <dbReference type="RefSeq" id="XP_013393973.1"/>
    </source>
</evidence>
<dbReference type="SUPFAM" id="SSF82171">
    <property type="entry name" value="DPP6 N-terminal domain-like"/>
    <property type="match status" value="1"/>
</dbReference>